<dbReference type="InterPro" id="IPR053870">
    <property type="entry name" value="TiaS-like_TCKD"/>
</dbReference>
<dbReference type="EMBL" id="QMQX01000240">
    <property type="protein sequence ID" value="RLE48719.1"/>
    <property type="molecule type" value="Genomic_DNA"/>
</dbReference>
<keyword evidence="10" id="KW-0238">DNA-binding</keyword>
<sequence length="429" mass="48522">LIYGGCTTYVAALAVEKLVKSGFEFADYPNLVRLNPNIPWKSRGNGAVALRIYADEPLKPFSLVVETLRQSYAREDLKNQPGIVAFKGVLPSEIKSYALRALFDVVEVEEVERLVERHGVLSYWEKGKRGLIGALAAIGLTLDQDYTFELLTYRTRENYGKKRKVRYESVVEMDRVTKPLTFNNLDYAAKRLLITPHGPDPVLYGVRGETPEVLLVAKELIKADEPIERWIIFRTNHGTDMHFVKKFKVSELRPYVSAVVEGVVVKPPKTIAGGHVIFRLADETGEVDVAAYEPTGELRKSVKELIVGDRVEVYGGVKPPRENGVLTINLEKLITLQLVEKTITLNPKCPKCGKRMKSEGKAKGFRCEKCGLRLRNAEKEVVKLDRALEEMGIYLASPKAHRHLTKPKQRYGLEKRGEPFKLIEKWHEP</sequence>
<evidence type="ECO:0000256" key="2">
    <source>
        <dbReference type="ARBA" id="ARBA00022598"/>
    </source>
</evidence>
<dbReference type="GO" id="GO:0002101">
    <property type="term" value="P:tRNA wobble cytosine modification"/>
    <property type="evidence" value="ECO:0007669"/>
    <property type="project" value="InterPro"/>
</dbReference>
<dbReference type="HAMAP" id="MF_01892">
    <property type="entry name" value="tRNA_Ile2_agm2C_synt"/>
    <property type="match status" value="1"/>
</dbReference>
<dbReference type="Gene3D" id="2.40.50.1010">
    <property type="match status" value="1"/>
</dbReference>
<evidence type="ECO:0000259" key="7">
    <source>
        <dbReference type="Pfam" id="PF08489"/>
    </source>
</evidence>
<organism evidence="10 11">
    <name type="scientific">Thermoproteota archaeon</name>
    <dbReference type="NCBI Taxonomy" id="2056631"/>
    <lineage>
        <taxon>Archaea</taxon>
        <taxon>Thermoproteota</taxon>
    </lineage>
</organism>
<keyword evidence="3" id="KW-0819">tRNA processing</keyword>
<evidence type="ECO:0000259" key="9">
    <source>
        <dbReference type="Pfam" id="PF23783"/>
    </source>
</evidence>
<reference evidence="10 11" key="1">
    <citation type="submission" date="2018-06" db="EMBL/GenBank/DDBJ databases">
        <title>Extensive metabolic versatility and redundancy in microbially diverse, dynamic hydrothermal sediments.</title>
        <authorList>
            <person name="Dombrowski N."/>
            <person name="Teske A."/>
            <person name="Baker B.J."/>
        </authorList>
    </citation>
    <scope>NUCLEOTIDE SEQUENCE [LARGE SCALE GENOMIC DNA]</scope>
    <source>
        <strain evidence="10">B34_G17</strain>
    </source>
</reference>
<dbReference type="Proteomes" id="UP000272051">
    <property type="component" value="Unassembled WGS sequence"/>
</dbReference>
<feature type="domain" description="TiaS-like TCKD" evidence="8">
    <location>
        <begin position="4"/>
        <end position="52"/>
    </location>
</feature>
<dbReference type="AlphaFoldDB" id="A0A497ENJ0"/>
<feature type="non-terminal residue" evidence="10">
    <location>
        <position position="1"/>
    </location>
</feature>
<feature type="domain" description="TiaS FLD" evidence="7">
    <location>
        <begin position="129"/>
        <end position="242"/>
    </location>
</feature>
<evidence type="ECO:0000256" key="1">
    <source>
        <dbReference type="ARBA" id="ARBA00022490"/>
    </source>
</evidence>
<keyword evidence="5" id="KW-0067">ATP-binding</keyword>
<dbReference type="Pfam" id="PF22641">
    <property type="entry name" value="TiaS_TCKD"/>
    <property type="match status" value="1"/>
</dbReference>
<dbReference type="GO" id="GO:0016879">
    <property type="term" value="F:ligase activity, forming carbon-nitrogen bonds"/>
    <property type="evidence" value="ECO:0007669"/>
    <property type="project" value="InterPro"/>
</dbReference>
<dbReference type="Gene3D" id="3.30.70.2200">
    <property type="match status" value="1"/>
</dbReference>
<dbReference type="InterPro" id="IPR013696">
    <property type="entry name" value="TiaS_FLD"/>
</dbReference>
<feature type="domain" description="TiaS C-terminal zinc ribbon" evidence="9">
    <location>
        <begin position="346"/>
        <end position="388"/>
    </location>
</feature>
<comment type="caution">
    <text evidence="10">The sequence shown here is derived from an EMBL/GenBank/DDBJ whole genome shotgun (WGS) entry which is preliminary data.</text>
</comment>
<evidence type="ECO:0000256" key="4">
    <source>
        <dbReference type="ARBA" id="ARBA00022741"/>
    </source>
</evidence>
<evidence type="ECO:0000256" key="5">
    <source>
        <dbReference type="ARBA" id="ARBA00022840"/>
    </source>
</evidence>
<dbReference type="InterPro" id="IPR055394">
    <property type="entry name" value="Zn_ribbon_TiaS"/>
</dbReference>
<dbReference type="Pfam" id="PF23783">
    <property type="entry name" value="Zn_ribbon_TiaS"/>
    <property type="match status" value="1"/>
</dbReference>
<dbReference type="PANTHER" id="PTHR40705">
    <property type="entry name" value="TRNA(ILE2) 2-AGMATINYLCYTIDINE SYNTHETASE TIAS"/>
    <property type="match status" value="1"/>
</dbReference>
<dbReference type="InterPro" id="IPR024913">
    <property type="entry name" value="tRNA_Ile2__agm2C_synt"/>
</dbReference>
<dbReference type="PANTHER" id="PTHR40705:SF2">
    <property type="entry name" value="DUF1743 DOMAIN-CONTAINING PROTEIN"/>
    <property type="match status" value="1"/>
</dbReference>
<keyword evidence="2" id="KW-0436">Ligase</keyword>
<dbReference type="InterPro" id="IPR004365">
    <property type="entry name" value="NA-bd_OB_tRNA"/>
</dbReference>
<evidence type="ECO:0000256" key="3">
    <source>
        <dbReference type="ARBA" id="ARBA00022694"/>
    </source>
</evidence>
<proteinExistence type="inferred from homology"/>
<feature type="domain" description="OB" evidence="6">
    <location>
        <begin position="260"/>
        <end position="334"/>
    </location>
</feature>
<dbReference type="Pfam" id="PF08489">
    <property type="entry name" value="TiaS_FLD"/>
    <property type="match status" value="1"/>
</dbReference>
<dbReference type="Gene3D" id="3.90.600.20">
    <property type="match status" value="1"/>
</dbReference>
<keyword evidence="4" id="KW-0547">Nucleotide-binding</keyword>
<dbReference type="GO" id="GO:0005524">
    <property type="term" value="F:ATP binding"/>
    <property type="evidence" value="ECO:0007669"/>
    <property type="project" value="UniProtKB-KW"/>
</dbReference>
<evidence type="ECO:0000313" key="11">
    <source>
        <dbReference type="Proteomes" id="UP000272051"/>
    </source>
</evidence>
<accession>A0A497ENJ0</accession>
<dbReference type="GO" id="GO:0003677">
    <property type="term" value="F:DNA binding"/>
    <property type="evidence" value="ECO:0007669"/>
    <property type="project" value="UniProtKB-KW"/>
</dbReference>
<name>A0A497ENJ0_9CREN</name>
<evidence type="ECO:0000259" key="8">
    <source>
        <dbReference type="Pfam" id="PF22641"/>
    </source>
</evidence>
<keyword evidence="1" id="KW-0963">Cytoplasm</keyword>
<protein>
    <submittedName>
        <fullName evidence="10">DNA-binding protein</fullName>
    </submittedName>
</protein>
<dbReference type="CDD" id="cd04482">
    <property type="entry name" value="RPA2_OBF_like"/>
    <property type="match status" value="1"/>
</dbReference>
<gene>
    <name evidence="10" type="ORF">DRJ33_08785</name>
</gene>
<dbReference type="CDD" id="cd00029">
    <property type="entry name" value="C1"/>
    <property type="match status" value="1"/>
</dbReference>
<evidence type="ECO:0000259" key="6">
    <source>
        <dbReference type="Pfam" id="PF01336"/>
    </source>
</evidence>
<dbReference type="Pfam" id="PF01336">
    <property type="entry name" value="tRNA_anti-codon"/>
    <property type="match status" value="1"/>
</dbReference>
<evidence type="ECO:0000313" key="10">
    <source>
        <dbReference type="EMBL" id="RLE48719.1"/>
    </source>
</evidence>